<dbReference type="Proteomes" id="UP001148299">
    <property type="component" value="Unassembled WGS sequence"/>
</dbReference>
<accession>A0A9W9UH38</accession>
<keyword evidence="3" id="KW-1185">Reference proteome</keyword>
<feature type="compositionally biased region" description="Acidic residues" evidence="1">
    <location>
        <begin position="90"/>
        <end position="100"/>
    </location>
</feature>
<feature type="compositionally biased region" description="Basic and acidic residues" evidence="1">
    <location>
        <begin position="72"/>
        <end position="82"/>
    </location>
</feature>
<protein>
    <submittedName>
        <fullName evidence="2">Uncharacterized protein</fullName>
    </submittedName>
</protein>
<reference evidence="2" key="1">
    <citation type="submission" date="2022-12" db="EMBL/GenBank/DDBJ databases">
        <authorList>
            <person name="Petersen C."/>
        </authorList>
    </citation>
    <scope>NUCLEOTIDE SEQUENCE</scope>
    <source>
        <strain evidence="2">IBT 35675</strain>
    </source>
</reference>
<evidence type="ECO:0000313" key="3">
    <source>
        <dbReference type="Proteomes" id="UP001148299"/>
    </source>
</evidence>
<dbReference type="AlphaFoldDB" id="A0A9W9UH38"/>
<evidence type="ECO:0000256" key="1">
    <source>
        <dbReference type="SAM" id="MobiDB-lite"/>
    </source>
</evidence>
<reference evidence="2" key="2">
    <citation type="journal article" date="2023" name="IMA Fungus">
        <title>Comparative genomic study of the Penicillium genus elucidates a diverse pangenome and 15 lateral gene transfer events.</title>
        <authorList>
            <person name="Petersen C."/>
            <person name="Sorensen T."/>
            <person name="Nielsen M.R."/>
            <person name="Sondergaard T.E."/>
            <person name="Sorensen J.L."/>
            <person name="Fitzpatrick D.A."/>
            <person name="Frisvad J.C."/>
            <person name="Nielsen K.L."/>
        </authorList>
    </citation>
    <scope>NUCLEOTIDE SEQUENCE</scope>
    <source>
        <strain evidence="2">IBT 35675</strain>
    </source>
</reference>
<proteinExistence type="predicted"/>
<sequence>MADVRDGRCETADPDRASVRRQTRCGWAKPEVDGRDPQSGVGPTGAKPQGGGGRKRRRASKSQFYSRIEMQAVKEEKDEKLSEVQVDVISDTEEQEDEVNDGSRQDEVFEPELPAAENNTQIRASGRKRKSRDDDIFEYYSK</sequence>
<dbReference type="EMBL" id="JAPZBR010000008">
    <property type="protein sequence ID" value="KAJ5340174.1"/>
    <property type="molecule type" value="Genomic_DNA"/>
</dbReference>
<comment type="caution">
    <text evidence="2">The sequence shown here is derived from an EMBL/GenBank/DDBJ whole genome shotgun (WGS) entry which is preliminary data.</text>
</comment>
<feature type="compositionally biased region" description="Basic and acidic residues" evidence="1">
    <location>
        <begin position="1"/>
        <end position="18"/>
    </location>
</feature>
<feature type="region of interest" description="Disordered" evidence="1">
    <location>
        <begin position="1"/>
        <end position="142"/>
    </location>
</feature>
<evidence type="ECO:0000313" key="2">
    <source>
        <dbReference type="EMBL" id="KAJ5340174.1"/>
    </source>
</evidence>
<gene>
    <name evidence="2" type="ORF">N7541_009298</name>
</gene>
<name>A0A9W9UH38_PENBR</name>
<organism evidence="2 3">
    <name type="scientific">Penicillium brevicompactum</name>
    <dbReference type="NCBI Taxonomy" id="5074"/>
    <lineage>
        <taxon>Eukaryota</taxon>
        <taxon>Fungi</taxon>
        <taxon>Dikarya</taxon>
        <taxon>Ascomycota</taxon>
        <taxon>Pezizomycotina</taxon>
        <taxon>Eurotiomycetes</taxon>
        <taxon>Eurotiomycetidae</taxon>
        <taxon>Eurotiales</taxon>
        <taxon>Aspergillaceae</taxon>
        <taxon>Penicillium</taxon>
    </lineage>
</organism>